<reference evidence="3" key="1">
    <citation type="journal article" date="2019" name="Int. J. Syst. Evol. Microbiol.">
        <title>The Global Catalogue of Microorganisms (GCM) 10K type strain sequencing project: providing services to taxonomists for standard genome sequencing and annotation.</title>
        <authorList>
            <consortium name="The Broad Institute Genomics Platform"/>
            <consortium name="The Broad Institute Genome Sequencing Center for Infectious Disease"/>
            <person name="Wu L."/>
            <person name="Ma J."/>
        </authorList>
    </citation>
    <scope>NUCLEOTIDE SEQUENCE [LARGE SCALE GENOMIC DNA]</scope>
    <source>
        <strain evidence="3">JCM 4733</strain>
    </source>
</reference>
<evidence type="ECO:0000256" key="1">
    <source>
        <dbReference type="SAM" id="MobiDB-lite"/>
    </source>
</evidence>
<feature type="compositionally biased region" description="Gly residues" evidence="1">
    <location>
        <begin position="146"/>
        <end position="155"/>
    </location>
</feature>
<evidence type="ECO:0000313" key="3">
    <source>
        <dbReference type="Proteomes" id="UP000653644"/>
    </source>
</evidence>
<dbReference type="EMBL" id="BMVN01000011">
    <property type="protein sequence ID" value="GHA28490.1"/>
    <property type="molecule type" value="Genomic_DNA"/>
</dbReference>
<feature type="region of interest" description="Disordered" evidence="1">
    <location>
        <begin position="101"/>
        <end position="178"/>
    </location>
</feature>
<proteinExistence type="predicted"/>
<keyword evidence="3" id="KW-1185">Reference proteome</keyword>
<sequence>MCPGGPQPCQSTLHRRIQRPGGGFRRREEHRVPAAAGQGGADLGRVWSSGNRFDPRWTWDSTDRHGQRALACEPRLHRRLQWANLMARLAAHDCSTVLIGGSSAQRQRQPTPPTPKARGGGSAKVGYGAGLLPPSARAGTRTPAGAGEGAPGGGRAEWAAGVSPWARMPSAGACRARP</sequence>
<protein>
    <submittedName>
        <fullName evidence="2">Uncharacterized protein</fullName>
    </submittedName>
</protein>
<organism evidence="2 3">
    <name type="scientific">Streptomyces canarius</name>
    <dbReference type="NCBI Taxonomy" id="285453"/>
    <lineage>
        <taxon>Bacteria</taxon>
        <taxon>Bacillati</taxon>
        <taxon>Actinomycetota</taxon>
        <taxon>Actinomycetes</taxon>
        <taxon>Kitasatosporales</taxon>
        <taxon>Streptomycetaceae</taxon>
        <taxon>Streptomyces</taxon>
    </lineage>
</organism>
<feature type="compositionally biased region" description="Gly residues" evidence="1">
    <location>
        <begin position="118"/>
        <end position="129"/>
    </location>
</feature>
<name>A0ABQ3CM28_9ACTN</name>
<comment type="caution">
    <text evidence="2">The sequence shown here is derived from an EMBL/GenBank/DDBJ whole genome shotgun (WGS) entry which is preliminary data.</text>
</comment>
<gene>
    <name evidence="2" type="ORF">GCM10010345_36500</name>
</gene>
<accession>A0ABQ3CM28</accession>
<feature type="compositionally biased region" description="Low complexity" evidence="1">
    <location>
        <begin position="136"/>
        <end position="145"/>
    </location>
</feature>
<evidence type="ECO:0000313" key="2">
    <source>
        <dbReference type="EMBL" id="GHA28490.1"/>
    </source>
</evidence>
<feature type="region of interest" description="Disordered" evidence="1">
    <location>
        <begin position="1"/>
        <end position="48"/>
    </location>
</feature>
<dbReference type="Proteomes" id="UP000653644">
    <property type="component" value="Unassembled WGS sequence"/>
</dbReference>